<dbReference type="RefSeq" id="WP_024067032.1">
    <property type="nucleotide sequence ID" value="NC_023067.1"/>
</dbReference>
<accession>V9QFL4</accession>
<keyword evidence="2" id="KW-0614">Plasmid</keyword>
<name>V9QFL4_9ACTN</name>
<feature type="region of interest" description="Disordered" evidence="1">
    <location>
        <begin position="43"/>
        <end position="65"/>
    </location>
</feature>
<sequence length="65" mass="7089">MKIRITQQQPAGAMLNGVPWPAKGEEIELPTTQAAHLVASGVAEEVTELEPKPKRRGRQRDEGEG</sequence>
<dbReference type="EMBL" id="KF652071">
    <property type="protein sequence ID" value="AHC28111.1"/>
    <property type="molecule type" value="Genomic_DNA"/>
</dbReference>
<dbReference type="AlphaFoldDB" id="V9QFL4"/>
<gene>
    <name evidence="2" type="ORF">pFP3.9c</name>
</gene>
<protein>
    <submittedName>
        <fullName evidence="2">Uncharacterized protein</fullName>
    </submittedName>
</protein>
<organism evidence="2">
    <name type="scientific">Streptomyces sp. F2</name>
    <dbReference type="NCBI Taxonomy" id="317660"/>
    <lineage>
        <taxon>Bacteria</taxon>
        <taxon>Bacillati</taxon>
        <taxon>Actinomycetota</taxon>
        <taxon>Actinomycetes</taxon>
        <taxon>Kitasatosporales</taxon>
        <taxon>Streptomycetaceae</taxon>
        <taxon>Streptomyces</taxon>
    </lineage>
</organism>
<reference evidence="2" key="1">
    <citation type="submission" date="2013-09" db="EMBL/GenBank/DDBJ databases">
        <title>Complete nucleotide sequence of Streptomyces linear plasmid pFP3.</title>
        <authorList>
            <person name="Chen Z."/>
            <person name="Fang P."/>
            <person name="Qin Z."/>
        </authorList>
    </citation>
    <scope>NUCLEOTIDE SEQUENCE</scope>
    <source>
        <strain evidence="2">F2</strain>
        <plasmid evidence="2">pFP3</plasmid>
    </source>
</reference>
<geneLocation type="plasmid" evidence="2">
    <name>pFP3</name>
</geneLocation>
<evidence type="ECO:0000256" key="1">
    <source>
        <dbReference type="SAM" id="MobiDB-lite"/>
    </source>
</evidence>
<proteinExistence type="predicted"/>
<evidence type="ECO:0000313" key="2">
    <source>
        <dbReference type="EMBL" id="AHC28111.1"/>
    </source>
</evidence>